<dbReference type="InterPro" id="IPR036259">
    <property type="entry name" value="MFS_trans_sf"/>
</dbReference>
<organism evidence="12 13">
    <name type="scientific">Friedmanniomyces endolithicus</name>
    <dbReference type="NCBI Taxonomy" id="329885"/>
    <lineage>
        <taxon>Eukaryota</taxon>
        <taxon>Fungi</taxon>
        <taxon>Dikarya</taxon>
        <taxon>Ascomycota</taxon>
        <taxon>Pezizomycotina</taxon>
        <taxon>Dothideomycetes</taxon>
        <taxon>Dothideomycetidae</taxon>
        <taxon>Mycosphaerellales</taxon>
        <taxon>Teratosphaeriaceae</taxon>
        <taxon>Friedmanniomyces</taxon>
    </lineage>
</organism>
<evidence type="ECO:0000256" key="10">
    <source>
        <dbReference type="SAM" id="Phobius"/>
    </source>
</evidence>
<feature type="transmembrane region" description="Helical" evidence="10">
    <location>
        <begin position="558"/>
        <end position="577"/>
    </location>
</feature>
<evidence type="ECO:0000256" key="3">
    <source>
        <dbReference type="ARBA" id="ARBA00022989"/>
    </source>
</evidence>
<dbReference type="PANTHER" id="PTHR23502:SF60">
    <property type="entry name" value="MAJOR FACILITATOR SUPERFAMILY (MFS) PROFILE DOMAIN-CONTAINING PROTEIN-RELATED"/>
    <property type="match status" value="1"/>
</dbReference>
<evidence type="ECO:0000313" key="12">
    <source>
        <dbReference type="EMBL" id="KAK0305711.1"/>
    </source>
</evidence>
<dbReference type="Pfam" id="PF07690">
    <property type="entry name" value="MFS_1"/>
    <property type="match status" value="1"/>
</dbReference>
<dbReference type="AlphaFoldDB" id="A0AAN6J0Y7"/>
<comment type="subcellular location">
    <subcellularLocation>
        <location evidence="1">Membrane</location>
        <topology evidence="1">Multi-pass membrane protein</topology>
    </subcellularLocation>
</comment>
<feature type="transmembrane region" description="Helical" evidence="10">
    <location>
        <begin position="431"/>
        <end position="458"/>
    </location>
</feature>
<evidence type="ECO:0000256" key="2">
    <source>
        <dbReference type="ARBA" id="ARBA00022692"/>
    </source>
</evidence>
<keyword evidence="4 10" id="KW-0472">Membrane</keyword>
<dbReference type="InterPro" id="IPR011701">
    <property type="entry name" value="MFS"/>
</dbReference>
<dbReference type="SUPFAM" id="SSF103473">
    <property type="entry name" value="MFS general substrate transporter"/>
    <property type="match status" value="1"/>
</dbReference>
<feature type="region of interest" description="Disordered" evidence="9">
    <location>
        <begin position="1"/>
        <end position="161"/>
    </location>
</feature>
<evidence type="ECO:0000256" key="5">
    <source>
        <dbReference type="ARBA" id="ARBA00038347"/>
    </source>
</evidence>
<gene>
    <name evidence="12" type="ORF">LTR82_016647</name>
</gene>
<evidence type="ECO:0000256" key="1">
    <source>
        <dbReference type="ARBA" id="ARBA00004141"/>
    </source>
</evidence>
<feature type="compositionally biased region" description="Basic residues" evidence="9">
    <location>
        <begin position="21"/>
        <end position="38"/>
    </location>
</feature>
<evidence type="ECO:0000259" key="11">
    <source>
        <dbReference type="PROSITE" id="PS50850"/>
    </source>
</evidence>
<feature type="transmembrane region" description="Helical" evidence="10">
    <location>
        <begin position="274"/>
        <end position="295"/>
    </location>
</feature>
<dbReference type="GO" id="GO:0016020">
    <property type="term" value="C:membrane"/>
    <property type="evidence" value="ECO:0007669"/>
    <property type="project" value="UniProtKB-SubCell"/>
</dbReference>
<evidence type="ECO:0000313" key="13">
    <source>
        <dbReference type="Proteomes" id="UP001168146"/>
    </source>
</evidence>
<comment type="similarity">
    <text evidence="5">Belongs to the major facilitator superfamily. CAR1 family.</text>
</comment>
<feature type="domain" description="Major facilitator superfamily (MFS) profile" evidence="11">
    <location>
        <begin position="209"/>
        <end position="704"/>
    </location>
</feature>
<feature type="transmembrane region" description="Helical" evidence="10">
    <location>
        <begin position="634"/>
        <end position="656"/>
    </location>
</feature>
<evidence type="ECO:0000256" key="8">
    <source>
        <dbReference type="ARBA" id="ARBA00077167"/>
    </source>
</evidence>
<feature type="transmembrane region" description="Helical" evidence="10">
    <location>
        <begin position="248"/>
        <end position="267"/>
    </location>
</feature>
<comment type="function">
    <text evidence="6">MFS transporter; part of the gene cluster that mediates the biosynthesis of cercosporin, a light-activated, non-host-selective toxin. The perylenequinone chromophore of cercosporin absorbs light energy to attain an electronically-activated triplet state and produces active oxygen species such as the hydroxyl radical, superoxide, hydrogen peroxide or singlet oxygen upon reaction with oxygen molecules. These reactive oxygen species cause damage to various cellular components including lipids, proteins and nucleic acids. Responsible for secretion and accumulation of cercosporin, but does not play any roles in self-protection against the toxicity of cercosporin.</text>
</comment>
<sequence length="704" mass="77311">MPEDNDNDDRGSVASTELSPRRTRTRSLRSWRSRSRPRSRPEPDAHLHRIYSSGFIDDHGTYVNSRDSSGNRSEPECATSPVGEEEAPEDLEEVEKPEISHESEVIVHENDEGVDLEKARTAPSLYRQQTNKSGRSVRDPNVVSWKGVDDPENPKNWSKLCPEDLNTSSSYPARSASPQSPHCDMASKSNTAAQCAAAAPRGTHRKWAAVLVVSSFTFISPVSSSMVAPALPRMDADLGITEQVTSQMLLSIFILAYAIGPLVLGPLSEVYGRVIVLQLANLFFLVFNLACGFATTAPQMLVFRFLAGLGGSAPLAIGGGILADCFRAEERGKAIGVYSLAPLIGPAVGPIAGGFISENTTWRWVFYAVTIADAVIQIAGLFLLQETWAPKLLENKVKKLRKETGNNALYAEGSRKETVSQKLKISLMRPFVLLFTQPTVIVFAIYMAYLYGLVYLVISSFPGMYYLHSDSSKYERRRNRSTCDFLYAGARDYCRHSLLALYTSPLYYNESTEIGGLHYVALAIGYFVGAQSTGRFNDWLYARLKSQNNGVGLPEFRVPVMMVCAVLLPTGFFWYGWSAEARLHWIMPDIGAGIIAAATIVRLSHRDDRVTVLTTSQCGYYAIQTYIIDSYTKYAASAVAAISCLRSLAGFGFPLFAPAMYNALGYGWGNSLLAFVAIAIGVPAPIMFWKYGAALRAKSQYAAG</sequence>
<feature type="transmembrane region" description="Helical" evidence="10">
    <location>
        <begin position="301"/>
        <end position="323"/>
    </location>
</feature>
<dbReference type="GO" id="GO:0022857">
    <property type="term" value="F:transmembrane transporter activity"/>
    <property type="evidence" value="ECO:0007669"/>
    <property type="project" value="InterPro"/>
</dbReference>
<evidence type="ECO:0000256" key="6">
    <source>
        <dbReference type="ARBA" id="ARBA00053977"/>
    </source>
</evidence>
<feature type="transmembrane region" description="Helical" evidence="10">
    <location>
        <begin position="668"/>
        <end position="689"/>
    </location>
</feature>
<feature type="transmembrane region" description="Helical" evidence="10">
    <location>
        <begin position="335"/>
        <end position="356"/>
    </location>
</feature>
<evidence type="ECO:0000256" key="4">
    <source>
        <dbReference type="ARBA" id="ARBA00023136"/>
    </source>
</evidence>
<dbReference type="EMBL" id="JASUXU010000110">
    <property type="protein sequence ID" value="KAK0305711.1"/>
    <property type="molecule type" value="Genomic_DNA"/>
</dbReference>
<dbReference type="Gene3D" id="1.20.1250.20">
    <property type="entry name" value="MFS general substrate transporter like domains"/>
    <property type="match status" value="1"/>
</dbReference>
<evidence type="ECO:0000256" key="7">
    <source>
        <dbReference type="ARBA" id="ARBA00069139"/>
    </source>
</evidence>
<name>A0AAN6J0Y7_9PEZI</name>
<dbReference type="PANTHER" id="PTHR23502">
    <property type="entry name" value="MAJOR FACILITATOR SUPERFAMILY"/>
    <property type="match status" value="1"/>
</dbReference>
<proteinExistence type="inferred from homology"/>
<dbReference type="InterPro" id="IPR020846">
    <property type="entry name" value="MFS_dom"/>
</dbReference>
<feature type="transmembrane region" description="Helical" evidence="10">
    <location>
        <begin position="362"/>
        <end position="384"/>
    </location>
</feature>
<evidence type="ECO:0000256" key="9">
    <source>
        <dbReference type="SAM" id="MobiDB-lite"/>
    </source>
</evidence>
<protein>
    <recommendedName>
        <fullName evidence="7">Cercosporin MFS transporter CTB4</fullName>
    </recommendedName>
    <alternativeName>
        <fullName evidence="8">Cercosporin toxin biosynthesis cluster protein 4</fullName>
    </alternativeName>
</protein>
<dbReference type="CDD" id="cd17323">
    <property type="entry name" value="MFS_Tpo1_MDR_like"/>
    <property type="match status" value="1"/>
</dbReference>
<feature type="compositionally biased region" description="Polar residues" evidence="9">
    <location>
        <begin position="62"/>
        <end position="72"/>
    </location>
</feature>
<feature type="transmembrane region" description="Helical" evidence="10">
    <location>
        <begin position="516"/>
        <end position="537"/>
    </location>
</feature>
<keyword evidence="2 10" id="KW-0812">Transmembrane</keyword>
<accession>A0AAN6J0Y7</accession>
<comment type="caution">
    <text evidence="12">The sequence shown here is derived from an EMBL/GenBank/DDBJ whole genome shotgun (WGS) entry which is preliminary data.</text>
</comment>
<dbReference type="Proteomes" id="UP001168146">
    <property type="component" value="Unassembled WGS sequence"/>
</dbReference>
<feature type="transmembrane region" description="Helical" evidence="10">
    <location>
        <begin position="583"/>
        <end position="601"/>
    </location>
</feature>
<dbReference type="FunFam" id="1.20.1250.20:FF:000011">
    <property type="entry name" value="MFS multidrug transporter, putative"/>
    <property type="match status" value="1"/>
</dbReference>
<feature type="compositionally biased region" description="Basic and acidic residues" evidence="9">
    <location>
        <begin position="94"/>
        <end position="120"/>
    </location>
</feature>
<feature type="transmembrane region" description="Helical" evidence="10">
    <location>
        <begin position="207"/>
        <end position="228"/>
    </location>
</feature>
<dbReference type="PROSITE" id="PS50850">
    <property type="entry name" value="MFS"/>
    <property type="match status" value="1"/>
</dbReference>
<reference evidence="12" key="1">
    <citation type="submission" date="2021-12" db="EMBL/GenBank/DDBJ databases">
        <title>Black yeast isolated from Biological Soil Crust.</title>
        <authorList>
            <person name="Kurbessoian T."/>
        </authorList>
    </citation>
    <scope>NUCLEOTIDE SEQUENCE</scope>
    <source>
        <strain evidence="12">CCFEE 5208</strain>
    </source>
</reference>
<feature type="compositionally biased region" description="Acidic residues" evidence="9">
    <location>
        <begin position="83"/>
        <end position="93"/>
    </location>
</feature>
<keyword evidence="3 10" id="KW-1133">Transmembrane helix</keyword>